<dbReference type="Pfam" id="PF07298">
    <property type="entry name" value="NnrU"/>
    <property type="match status" value="1"/>
</dbReference>
<feature type="domain" description="NnrU" evidence="6">
    <location>
        <begin position="4"/>
        <end position="191"/>
    </location>
</feature>
<dbReference type="AlphaFoldDB" id="A0A7X5F2P4"/>
<dbReference type="Proteomes" id="UP000586722">
    <property type="component" value="Unassembled WGS sequence"/>
</dbReference>
<comment type="caution">
    <text evidence="7">The sequence shown here is derived from an EMBL/GenBank/DDBJ whole genome shotgun (WGS) entry which is preliminary data.</text>
</comment>
<name>A0A7X5F2P4_9HYPH</name>
<protein>
    <submittedName>
        <fullName evidence="7">NnrU family protein</fullName>
    </submittedName>
</protein>
<accession>A0A7X5F2P4</accession>
<evidence type="ECO:0000256" key="1">
    <source>
        <dbReference type="ARBA" id="ARBA00004141"/>
    </source>
</evidence>
<organism evidence="7 8">
    <name type="scientific">Pannonibacter tanglangensis</name>
    <dbReference type="NCBI Taxonomy" id="2750084"/>
    <lineage>
        <taxon>Bacteria</taxon>
        <taxon>Pseudomonadati</taxon>
        <taxon>Pseudomonadota</taxon>
        <taxon>Alphaproteobacteria</taxon>
        <taxon>Hyphomicrobiales</taxon>
        <taxon>Stappiaceae</taxon>
        <taxon>Pannonibacter</taxon>
    </lineage>
</organism>
<feature type="transmembrane region" description="Helical" evidence="5">
    <location>
        <begin position="113"/>
        <end position="138"/>
    </location>
</feature>
<dbReference type="InterPro" id="IPR009915">
    <property type="entry name" value="NnrU_dom"/>
</dbReference>
<reference evidence="8" key="1">
    <citation type="submission" date="2020-01" db="EMBL/GenBank/DDBJ databases">
        <authorList>
            <person name="Fang Y."/>
            <person name="Sun R."/>
            <person name="Nie L."/>
            <person name="He J."/>
            <person name="Hao L."/>
            <person name="Wang L."/>
            <person name="Su S."/>
            <person name="Lv E."/>
            <person name="Zhang Z."/>
            <person name="Xie R."/>
            <person name="Liu H."/>
        </authorList>
    </citation>
    <scope>NUCLEOTIDE SEQUENCE [LARGE SCALE GENOMIC DNA]</scope>
    <source>
        <strain evidence="8">XCT-53</strain>
    </source>
</reference>
<gene>
    <name evidence="7" type="ORF">GWI72_05445</name>
</gene>
<evidence type="ECO:0000256" key="2">
    <source>
        <dbReference type="ARBA" id="ARBA00022692"/>
    </source>
</evidence>
<dbReference type="EMBL" id="JAABLQ010000001">
    <property type="protein sequence ID" value="NBN77710.1"/>
    <property type="molecule type" value="Genomic_DNA"/>
</dbReference>
<keyword evidence="2 5" id="KW-0812">Transmembrane</keyword>
<keyword evidence="3 5" id="KW-1133">Transmembrane helix</keyword>
<dbReference type="GO" id="GO:0016020">
    <property type="term" value="C:membrane"/>
    <property type="evidence" value="ECO:0007669"/>
    <property type="project" value="UniProtKB-SubCell"/>
</dbReference>
<keyword evidence="8" id="KW-1185">Reference proteome</keyword>
<feature type="transmembrane region" description="Helical" evidence="5">
    <location>
        <begin position="40"/>
        <end position="60"/>
    </location>
</feature>
<evidence type="ECO:0000256" key="5">
    <source>
        <dbReference type="SAM" id="Phobius"/>
    </source>
</evidence>
<comment type="subcellular location">
    <subcellularLocation>
        <location evidence="1">Membrane</location>
        <topology evidence="1">Multi-pass membrane protein</topology>
    </subcellularLocation>
</comment>
<evidence type="ECO:0000256" key="3">
    <source>
        <dbReference type="ARBA" id="ARBA00022989"/>
    </source>
</evidence>
<proteinExistence type="predicted"/>
<evidence type="ECO:0000313" key="8">
    <source>
        <dbReference type="Proteomes" id="UP000586722"/>
    </source>
</evidence>
<feature type="transmembrane region" description="Helical" evidence="5">
    <location>
        <begin position="72"/>
        <end position="93"/>
    </location>
</feature>
<evidence type="ECO:0000256" key="4">
    <source>
        <dbReference type="ARBA" id="ARBA00023136"/>
    </source>
</evidence>
<keyword evidence="4 5" id="KW-0472">Membrane</keyword>
<sequence length="192" mass="20655">MLYLILGIALFFGAHTLTMLRELRAGLQERLGSGGYKGLYSLVSALGLGLMIYGYGLARFEGAPQIYEPPVGLKHVAFLLLLPVFVFLIAAYVPGRIKRALKHPMLVAVKLWALAHLLANGDLASVLLFGSFLVWAVVDRISIKRRVPVAAGGPPQIDVGPAGDVVALVGGLALYGLFVWKLHEWLVGVAPM</sequence>
<evidence type="ECO:0000313" key="7">
    <source>
        <dbReference type="EMBL" id="NBN77710.1"/>
    </source>
</evidence>
<evidence type="ECO:0000259" key="6">
    <source>
        <dbReference type="Pfam" id="PF07298"/>
    </source>
</evidence>
<dbReference type="RefSeq" id="WP_161708071.1">
    <property type="nucleotide sequence ID" value="NZ_JAABLQ010000001.1"/>
</dbReference>